<proteinExistence type="predicted"/>
<reference evidence="5" key="1">
    <citation type="submission" date="2019-03" db="EMBL/GenBank/DDBJ databases">
        <title>Metabolic reconstructions from genomes of highly enriched 'Candidatus Accumulibacter' and 'Candidatus Competibacter' bioreactor populations.</title>
        <authorList>
            <person name="Annavajhala M.K."/>
            <person name="Welles L."/>
            <person name="Abbas B."/>
            <person name="Sorokin D."/>
            <person name="Park H."/>
            <person name="Van Loosdrecht M."/>
            <person name="Chandran K."/>
        </authorList>
    </citation>
    <scope>NUCLEOTIDE SEQUENCE</scope>
    <source>
        <strain evidence="5">SBR_L</strain>
    </source>
</reference>
<feature type="domain" description="TNase-like" evidence="4">
    <location>
        <begin position="11"/>
        <end position="149"/>
    </location>
</feature>
<dbReference type="InterPro" id="IPR035437">
    <property type="entry name" value="SNase_OB-fold_sf"/>
</dbReference>
<organism evidence="5 6">
    <name type="scientific">Candidatus Accumulibacter contiguus</name>
    <dbReference type="NCBI Taxonomy" id="2954381"/>
    <lineage>
        <taxon>Bacteria</taxon>
        <taxon>Pseudomonadati</taxon>
        <taxon>Pseudomonadota</taxon>
        <taxon>Betaproteobacteria</taxon>
        <taxon>Candidatus Accumulibacter</taxon>
    </lineage>
</organism>
<dbReference type="Pfam" id="PF00565">
    <property type="entry name" value="SNase"/>
    <property type="match status" value="1"/>
</dbReference>
<evidence type="ECO:0000313" key="5">
    <source>
        <dbReference type="EMBL" id="NMQ06256.1"/>
    </source>
</evidence>
<name>A0ABX1TBC2_9PROT</name>
<dbReference type="InterPro" id="IPR016071">
    <property type="entry name" value="Staphylococal_nuclease_OB-fold"/>
</dbReference>
<evidence type="ECO:0000313" key="6">
    <source>
        <dbReference type="Proteomes" id="UP000886469"/>
    </source>
</evidence>
<dbReference type="PROSITE" id="PS50830">
    <property type="entry name" value="TNASE_3"/>
    <property type="match status" value="1"/>
</dbReference>
<dbReference type="PANTHER" id="PTHR12302">
    <property type="entry name" value="EBNA2 BINDING PROTEIN P100"/>
    <property type="match status" value="1"/>
</dbReference>
<comment type="caution">
    <text evidence="5">The sequence shown here is derived from an EMBL/GenBank/DDBJ whole genome shotgun (WGS) entry which is preliminary data.</text>
</comment>
<keyword evidence="6" id="KW-1185">Reference proteome</keyword>
<dbReference type="Proteomes" id="UP000886469">
    <property type="component" value="Unassembled WGS sequence"/>
</dbReference>
<keyword evidence="3" id="KW-0378">Hydrolase</keyword>
<dbReference type="InterPro" id="IPR002071">
    <property type="entry name" value="Thermonucl_AS"/>
</dbReference>
<keyword evidence="1" id="KW-0540">Nuclease</keyword>
<sequence length="163" mass="18278">MLVVSLSAHPETLSGTVVGVADGDTITVLDANREQHKIRLGAIDAPEKAQPFGQRSKEFMSAMVFGKDVDVQWQKHDRYQRIVGKVMVADPNCRTSYCPKTLDAGLAQITVGLAWWYQKYAKEQSAEDAGRYKSAEQEARAKRAGLWADADPVRPWDWRKGER</sequence>
<dbReference type="PANTHER" id="PTHR12302:SF3">
    <property type="entry name" value="SERINE_THREONINE-PROTEIN KINASE 31"/>
    <property type="match status" value="1"/>
</dbReference>
<dbReference type="Gene3D" id="2.40.50.90">
    <property type="match status" value="1"/>
</dbReference>
<dbReference type="SMART" id="SM00318">
    <property type="entry name" value="SNc"/>
    <property type="match status" value="1"/>
</dbReference>
<dbReference type="SUPFAM" id="SSF50199">
    <property type="entry name" value="Staphylococcal nuclease"/>
    <property type="match status" value="1"/>
</dbReference>
<evidence type="ECO:0000259" key="4">
    <source>
        <dbReference type="PROSITE" id="PS50830"/>
    </source>
</evidence>
<dbReference type="EMBL" id="SPMX01000039">
    <property type="protein sequence ID" value="NMQ06256.1"/>
    <property type="molecule type" value="Genomic_DNA"/>
</dbReference>
<evidence type="ECO:0000256" key="1">
    <source>
        <dbReference type="ARBA" id="ARBA00022722"/>
    </source>
</evidence>
<evidence type="ECO:0000256" key="2">
    <source>
        <dbReference type="ARBA" id="ARBA00022759"/>
    </source>
</evidence>
<protein>
    <submittedName>
        <fullName evidence="5">Nuclease</fullName>
    </submittedName>
</protein>
<evidence type="ECO:0000256" key="3">
    <source>
        <dbReference type="ARBA" id="ARBA00022801"/>
    </source>
</evidence>
<accession>A0ABX1TBC2</accession>
<keyword evidence="2" id="KW-0255">Endonuclease</keyword>
<gene>
    <name evidence="5" type="ORF">E4Q08_13855</name>
</gene>
<dbReference type="PROSITE" id="PS01123">
    <property type="entry name" value="TNASE_1"/>
    <property type="match status" value="1"/>
</dbReference>